<dbReference type="Gene3D" id="1.10.3210.10">
    <property type="entry name" value="Hypothetical protein af1432"/>
    <property type="match status" value="1"/>
</dbReference>
<dbReference type="RefSeq" id="WP_272446941.1">
    <property type="nucleotide sequence ID" value="NZ_JAMQKC010000015.1"/>
</dbReference>
<dbReference type="CDD" id="cd00077">
    <property type="entry name" value="HDc"/>
    <property type="match status" value="1"/>
</dbReference>
<dbReference type="Proteomes" id="UP001145069">
    <property type="component" value="Unassembled WGS sequence"/>
</dbReference>
<dbReference type="InterPro" id="IPR037522">
    <property type="entry name" value="HD_GYP_dom"/>
</dbReference>
<accession>A0A9X4AH74</accession>
<dbReference type="PANTHER" id="PTHR43155:SF2">
    <property type="entry name" value="CYCLIC DI-GMP PHOSPHODIESTERASE PA4108"/>
    <property type="match status" value="1"/>
</dbReference>
<dbReference type="InterPro" id="IPR006675">
    <property type="entry name" value="HDIG_dom"/>
</dbReference>
<sequence length="366" mass="41116">MRLVATKTIHEGTELAKAIYSDTGRVLIQKDMKLTNKMIQRLQQLGITYVYIKDALTDDIIIKPPIPDELRLEAVQIVKNSFADLQTNGYQKHAYIFSRVSEKMSKIVSHIIDEIKNQEEVLSILSDVIISDDYIFSHSINVTVYALALATELGLPQQKLEHIGLGSMLHDVGKVSIPEGILQKKERLTDYEYEIIKTHTVEGFNMLRKSGTIPLLVAHCAYQHHERLDGSGYPRGIVGQDIHFYGKLLAVADVFDAVTSNRVYRDALLPHEGLEILYSGSGRLFDQDLVHAFRKTIAVYPNGITVGLSDGRSGIVVKQNKHLLERPVVRIVKEFGEEIIPYDVDLSNLLNVTITSCHSTLENSLK</sequence>
<reference evidence="2" key="1">
    <citation type="submission" date="2022-06" db="EMBL/GenBank/DDBJ databases">
        <title>Aquibacillus sp. a new bacterium isolated from soil saline samples.</title>
        <authorList>
            <person name="Galisteo C."/>
            <person name="De La Haba R."/>
            <person name="Sanchez-Porro C."/>
            <person name="Ventosa A."/>
        </authorList>
    </citation>
    <scope>NUCLEOTIDE SEQUENCE</scope>
    <source>
        <strain evidence="2">3ASR75-54</strain>
    </source>
</reference>
<protein>
    <submittedName>
        <fullName evidence="2">HD-GYP domain-containing protein</fullName>
    </submittedName>
</protein>
<dbReference type="SMART" id="SM00471">
    <property type="entry name" value="HDc"/>
    <property type="match status" value="1"/>
</dbReference>
<dbReference type="PANTHER" id="PTHR43155">
    <property type="entry name" value="CYCLIC DI-GMP PHOSPHODIESTERASE PA4108-RELATED"/>
    <property type="match status" value="1"/>
</dbReference>
<proteinExistence type="predicted"/>
<evidence type="ECO:0000313" key="2">
    <source>
        <dbReference type="EMBL" id="MDC3417878.1"/>
    </source>
</evidence>
<dbReference type="SUPFAM" id="SSF109604">
    <property type="entry name" value="HD-domain/PDEase-like"/>
    <property type="match status" value="1"/>
</dbReference>
<organism evidence="2 3">
    <name type="scientific">Aquibacillus salsiterrae</name>
    <dbReference type="NCBI Taxonomy" id="2950439"/>
    <lineage>
        <taxon>Bacteria</taxon>
        <taxon>Bacillati</taxon>
        <taxon>Bacillota</taxon>
        <taxon>Bacilli</taxon>
        <taxon>Bacillales</taxon>
        <taxon>Bacillaceae</taxon>
        <taxon>Aquibacillus</taxon>
    </lineage>
</organism>
<dbReference type="NCBIfam" id="TIGR00277">
    <property type="entry name" value="HDIG"/>
    <property type="match status" value="1"/>
</dbReference>
<dbReference type="Pfam" id="PF13487">
    <property type="entry name" value="HD_5"/>
    <property type="match status" value="1"/>
</dbReference>
<name>A0A9X4AH74_9BACI</name>
<gene>
    <name evidence="2" type="ORF">NC799_13330</name>
</gene>
<evidence type="ECO:0000259" key="1">
    <source>
        <dbReference type="PROSITE" id="PS51832"/>
    </source>
</evidence>
<keyword evidence="3" id="KW-1185">Reference proteome</keyword>
<feature type="domain" description="HD-GYP" evidence="1">
    <location>
        <begin position="113"/>
        <end position="309"/>
    </location>
</feature>
<dbReference type="InterPro" id="IPR003607">
    <property type="entry name" value="HD/PDEase_dom"/>
</dbReference>
<dbReference type="PROSITE" id="PS51832">
    <property type="entry name" value="HD_GYP"/>
    <property type="match status" value="1"/>
</dbReference>
<dbReference type="AlphaFoldDB" id="A0A9X4AH74"/>
<dbReference type="EMBL" id="JAMQKC010000015">
    <property type="protein sequence ID" value="MDC3417878.1"/>
    <property type="molecule type" value="Genomic_DNA"/>
</dbReference>
<evidence type="ECO:0000313" key="3">
    <source>
        <dbReference type="Proteomes" id="UP001145069"/>
    </source>
</evidence>
<comment type="caution">
    <text evidence="2">The sequence shown here is derived from an EMBL/GenBank/DDBJ whole genome shotgun (WGS) entry which is preliminary data.</text>
</comment>